<proteinExistence type="predicted"/>
<dbReference type="Proteomes" id="UP001407405">
    <property type="component" value="Unassembled WGS sequence"/>
</dbReference>
<organism evidence="1 2">
    <name type="scientific">Anoxynatronum sibiricum</name>
    <dbReference type="NCBI Taxonomy" id="210623"/>
    <lineage>
        <taxon>Bacteria</taxon>
        <taxon>Bacillati</taxon>
        <taxon>Bacillota</taxon>
        <taxon>Clostridia</taxon>
        <taxon>Eubacteriales</taxon>
        <taxon>Clostridiaceae</taxon>
        <taxon>Anoxynatronum</taxon>
    </lineage>
</organism>
<dbReference type="InterPro" id="IPR046653">
    <property type="entry name" value="DUF6765"/>
</dbReference>
<gene>
    <name evidence="1" type="ORF">AAIG11_07900</name>
</gene>
<name>A0ABU9VVG8_9CLOT</name>
<accession>A0ABU9VVG8</accession>
<sequence>MERNDCIDILYIPKAGKKKRGYGFADTWAHQNFTGYYDAFNAMKGPLNRAFPRIGNAGAGKRPDRVDHFWHFHRYTTICSGGY</sequence>
<protein>
    <submittedName>
        <fullName evidence="1">DUF6765 family protein</fullName>
    </submittedName>
</protein>
<evidence type="ECO:0000313" key="2">
    <source>
        <dbReference type="Proteomes" id="UP001407405"/>
    </source>
</evidence>
<keyword evidence="2" id="KW-1185">Reference proteome</keyword>
<dbReference type="Pfam" id="PF20551">
    <property type="entry name" value="DUF6765"/>
    <property type="match status" value="1"/>
</dbReference>
<evidence type="ECO:0000313" key="1">
    <source>
        <dbReference type="EMBL" id="MEN1760391.1"/>
    </source>
</evidence>
<comment type="caution">
    <text evidence="1">The sequence shown here is derived from an EMBL/GenBank/DDBJ whole genome shotgun (WGS) entry which is preliminary data.</text>
</comment>
<reference evidence="1 2" key="1">
    <citation type="submission" date="2024-04" db="EMBL/GenBank/DDBJ databases">
        <title>Genome sequencing and metabolic network reconstruction of aminoacids and betaine degradation by Anoxynatronum sibiricum.</title>
        <authorList>
            <person name="Detkova E.N."/>
            <person name="Boltjanskaja Y.V."/>
            <person name="Mardanov A.V."/>
            <person name="Kevbrin V."/>
        </authorList>
    </citation>
    <scope>NUCLEOTIDE SEQUENCE [LARGE SCALE GENOMIC DNA]</scope>
    <source>
        <strain evidence="1 2">Z-7981</strain>
    </source>
</reference>
<dbReference type="RefSeq" id="WP_343185711.1">
    <property type="nucleotide sequence ID" value="NZ_JBCITM010000006.1"/>
</dbReference>
<dbReference type="EMBL" id="JBCITM010000006">
    <property type="protein sequence ID" value="MEN1760391.1"/>
    <property type="molecule type" value="Genomic_DNA"/>
</dbReference>